<evidence type="ECO:0000313" key="2">
    <source>
        <dbReference type="Proteomes" id="UP000054359"/>
    </source>
</evidence>
<evidence type="ECO:0000313" key="1">
    <source>
        <dbReference type="EMBL" id="KFM67506.1"/>
    </source>
</evidence>
<proteinExistence type="predicted"/>
<dbReference type="EMBL" id="KK116358">
    <property type="protein sequence ID" value="KFM67506.1"/>
    <property type="molecule type" value="Genomic_DNA"/>
</dbReference>
<dbReference type="AlphaFoldDB" id="A0A087TQW7"/>
<name>A0A087TQW7_STEMI</name>
<gene>
    <name evidence="1" type="ORF">X975_17691</name>
</gene>
<keyword evidence="2" id="KW-1185">Reference proteome</keyword>
<sequence length="77" mass="8986">MGRGRVVLLSKRGEKSEDRISFYFNCLSYYGCSRLLSIQEKSPFRKMAFSFGDDLTFSIRKCLSIQLPALVVEYLYR</sequence>
<dbReference type="Proteomes" id="UP000054359">
    <property type="component" value="Unassembled WGS sequence"/>
</dbReference>
<accession>A0A087TQW7</accession>
<organism evidence="1 2">
    <name type="scientific">Stegodyphus mimosarum</name>
    <name type="common">African social velvet spider</name>
    <dbReference type="NCBI Taxonomy" id="407821"/>
    <lineage>
        <taxon>Eukaryota</taxon>
        <taxon>Metazoa</taxon>
        <taxon>Ecdysozoa</taxon>
        <taxon>Arthropoda</taxon>
        <taxon>Chelicerata</taxon>
        <taxon>Arachnida</taxon>
        <taxon>Araneae</taxon>
        <taxon>Araneomorphae</taxon>
        <taxon>Entelegynae</taxon>
        <taxon>Eresoidea</taxon>
        <taxon>Eresidae</taxon>
        <taxon>Stegodyphus</taxon>
    </lineage>
</organism>
<feature type="non-terminal residue" evidence="1">
    <location>
        <position position="77"/>
    </location>
</feature>
<reference evidence="1 2" key="1">
    <citation type="submission" date="2013-11" db="EMBL/GenBank/DDBJ databases">
        <title>Genome sequencing of Stegodyphus mimosarum.</title>
        <authorList>
            <person name="Bechsgaard J."/>
        </authorList>
    </citation>
    <scope>NUCLEOTIDE SEQUENCE [LARGE SCALE GENOMIC DNA]</scope>
</reference>
<protein>
    <submittedName>
        <fullName evidence="1">Uncharacterized protein</fullName>
    </submittedName>
</protein>